<dbReference type="EMBL" id="JALP01000273">
    <property type="protein sequence ID" value="THG89020.1"/>
    <property type="molecule type" value="Genomic_DNA"/>
</dbReference>
<reference evidence="2 4" key="1">
    <citation type="journal article" date="2014" name="Genome Announc.">
        <title>Draft Genome Sequence of Bacillus alcalophilus AV1934, a Classic Alkaliphile Isolated from Human Feces in 1934.</title>
        <authorList>
            <person name="Attie O."/>
            <person name="Jayaprakash A."/>
            <person name="Shah H."/>
            <person name="Paulsen I.T."/>
            <person name="Morino M."/>
            <person name="Takahashi Y."/>
            <person name="Narumi I."/>
            <person name="Sachidanandam R."/>
            <person name="Satoh K."/>
            <person name="Ito M."/>
            <person name="Krulwich T.A."/>
        </authorList>
    </citation>
    <scope>NUCLEOTIDE SEQUENCE [LARGE SCALE GENOMIC DNA]</scope>
    <source>
        <strain evidence="2 4">AV1934</strain>
    </source>
</reference>
<dbReference type="Proteomes" id="UP000002754">
    <property type="component" value="Unassembled WGS sequence"/>
</dbReference>
<dbReference type="EMBL" id="ALPT02000060">
    <property type="protein sequence ID" value="KGA96459.1"/>
    <property type="molecule type" value="Genomic_DNA"/>
</dbReference>
<dbReference type="InterPro" id="IPR018977">
    <property type="entry name" value="NurA_domain"/>
</dbReference>
<keyword evidence="4" id="KW-1185">Reference proteome</keyword>
<proteinExistence type="predicted"/>
<sequence>MLKINQDFLDKIKKVNLSFRQKYKSTNIDKYSIRQKMSESDVDIRQIPTFDNESLSIWLGGGLLGAVDGSVNQTKGEPPHLIYFFQALAKTTTGYECFVSDVYFPLLDDERTEEEEREDSKKKRSHLLAKQELTAAYQLIEEQNLKVLMMDGALYHYRIDAPLEWEKLKEKALAERVFLVGVSEEITTSNLVRLEAFQSLKQSGYTYDRDLLFGVLHQGEAIYIEEIQHKAGLQSVWMRLGADPQITGFDMLDEQAEHKWEMSRLLATLTPKNGRGIPFWLDHIDREVRVTDKLVEALVEQYIDPELKQRFLSKKREGRPY</sequence>
<name>A0A094WFB9_ALKAL</name>
<evidence type="ECO:0000313" key="4">
    <source>
        <dbReference type="Proteomes" id="UP000002754"/>
    </source>
</evidence>
<dbReference type="Proteomes" id="UP000297014">
    <property type="component" value="Unassembled WGS sequence"/>
</dbReference>
<dbReference type="STRING" id="1218173.BALCAV_0216075"/>
<organism evidence="2 4">
    <name type="scientific">Alkalihalobacillus alcalophilus ATCC 27647 = CGMCC 1.3604</name>
    <dbReference type="NCBI Taxonomy" id="1218173"/>
    <lineage>
        <taxon>Bacteria</taxon>
        <taxon>Bacillati</taxon>
        <taxon>Bacillota</taxon>
        <taxon>Bacilli</taxon>
        <taxon>Bacillales</taxon>
        <taxon>Bacillaceae</taxon>
        <taxon>Alkalihalobacillus</taxon>
    </lineage>
</organism>
<dbReference type="Pfam" id="PF09376">
    <property type="entry name" value="NurA"/>
    <property type="match status" value="1"/>
</dbReference>
<dbReference type="OrthoDB" id="2986419at2"/>
<evidence type="ECO:0000313" key="3">
    <source>
        <dbReference type="EMBL" id="THG89020.1"/>
    </source>
</evidence>
<reference evidence="3 5" key="2">
    <citation type="submission" date="2014-01" db="EMBL/GenBank/DDBJ databases">
        <title>Draft genome sequencing of Bacillus alcalophilus CGMCC 1.3604.</title>
        <authorList>
            <person name="Yang J."/>
            <person name="Diao L."/>
            <person name="Yang S."/>
        </authorList>
    </citation>
    <scope>NUCLEOTIDE SEQUENCE [LARGE SCALE GENOMIC DNA]</scope>
    <source>
        <strain evidence="3 5">CGMCC 1.3604</strain>
    </source>
</reference>
<dbReference type="RefSeq" id="WP_003320843.1">
    <property type="nucleotide sequence ID" value="NZ_ALPT02000060.1"/>
</dbReference>
<dbReference type="SMART" id="SM00933">
    <property type="entry name" value="NurA"/>
    <property type="match status" value="1"/>
</dbReference>
<evidence type="ECO:0000313" key="5">
    <source>
        <dbReference type="Proteomes" id="UP000297014"/>
    </source>
</evidence>
<protein>
    <recommendedName>
        <fullName evidence="1">NurA domain-containing protein</fullName>
    </recommendedName>
</protein>
<dbReference type="AlphaFoldDB" id="A0A094WFB9"/>
<comment type="caution">
    <text evidence="2">The sequence shown here is derived from an EMBL/GenBank/DDBJ whole genome shotgun (WGS) entry which is preliminary data.</text>
</comment>
<evidence type="ECO:0000313" key="2">
    <source>
        <dbReference type="EMBL" id="KGA96459.1"/>
    </source>
</evidence>
<feature type="domain" description="NurA" evidence="1">
    <location>
        <begin position="62"/>
        <end position="290"/>
    </location>
</feature>
<gene>
    <name evidence="3" type="ORF">AJ85_20050</name>
    <name evidence="2" type="ORF">BALCAV_0216075</name>
</gene>
<accession>A0A094WFB9</accession>
<evidence type="ECO:0000259" key="1">
    <source>
        <dbReference type="SMART" id="SM00933"/>
    </source>
</evidence>
<dbReference type="eggNOG" id="COG1630">
    <property type="taxonomic scope" value="Bacteria"/>
</dbReference>